<dbReference type="Gene3D" id="3.30.430.20">
    <property type="entry name" value="Gnk2 domain, C-X8-C-X2-C motif"/>
    <property type="match status" value="2"/>
</dbReference>
<dbReference type="InterPro" id="IPR000719">
    <property type="entry name" value="Prot_kinase_dom"/>
</dbReference>
<keyword evidence="5 19" id="KW-0732">Signal</keyword>
<evidence type="ECO:0000256" key="14">
    <source>
        <dbReference type="ARBA" id="ARBA00047558"/>
    </source>
</evidence>
<evidence type="ECO:0000256" key="11">
    <source>
        <dbReference type="ARBA" id="ARBA00023136"/>
    </source>
</evidence>
<keyword evidence="23" id="KW-1185">Reference proteome</keyword>
<feature type="domain" description="Gnk2-homologous" evidence="21">
    <location>
        <begin position="36"/>
        <end position="141"/>
    </location>
</feature>
<evidence type="ECO:0000256" key="9">
    <source>
        <dbReference type="ARBA" id="ARBA00022840"/>
    </source>
</evidence>
<keyword evidence="7 16" id="KW-0547">Nucleotide-binding</keyword>
<evidence type="ECO:0000256" key="8">
    <source>
        <dbReference type="ARBA" id="ARBA00022777"/>
    </source>
</evidence>
<dbReference type="EnsemblPlants" id="AUR62035861-RA">
    <property type="protein sequence ID" value="AUR62035861-RA:cds"/>
    <property type="gene ID" value="AUR62035861"/>
</dbReference>
<dbReference type="InterPro" id="IPR001245">
    <property type="entry name" value="Ser-Thr/Tyr_kinase_cat_dom"/>
</dbReference>
<evidence type="ECO:0000256" key="12">
    <source>
        <dbReference type="ARBA" id="ARBA00023170"/>
    </source>
</evidence>
<feature type="binding site" evidence="16">
    <location>
        <position position="373"/>
    </location>
    <ligand>
        <name>ATP</name>
        <dbReference type="ChEBI" id="CHEBI:30616"/>
    </ligand>
</feature>
<proteinExistence type="predicted"/>
<dbReference type="InterPro" id="IPR017441">
    <property type="entry name" value="Protein_kinase_ATP_BS"/>
</dbReference>
<dbReference type="Gramene" id="AUR62035861-RA">
    <property type="protein sequence ID" value="AUR62035861-RA:cds"/>
    <property type="gene ID" value="AUR62035861"/>
</dbReference>
<dbReference type="Gene3D" id="1.10.510.10">
    <property type="entry name" value="Transferase(Phosphotransferase) domain 1"/>
    <property type="match status" value="1"/>
</dbReference>
<comment type="catalytic activity">
    <reaction evidence="15">
        <text>L-threonyl-[protein] + ATP = O-phospho-L-threonyl-[protein] + ADP + H(+)</text>
        <dbReference type="Rhea" id="RHEA:46608"/>
        <dbReference type="Rhea" id="RHEA-COMP:11060"/>
        <dbReference type="Rhea" id="RHEA-COMP:11605"/>
        <dbReference type="ChEBI" id="CHEBI:15378"/>
        <dbReference type="ChEBI" id="CHEBI:30013"/>
        <dbReference type="ChEBI" id="CHEBI:30616"/>
        <dbReference type="ChEBI" id="CHEBI:61977"/>
        <dbReference type="ChEBI" id="CHEBI:456216"/>
    </reaction>
</comment>
<dbReference type="GO" id="GO:0005886">
    <property type="term" value="C:plasma membrane"/>
    <property type="evidence" value="ECO:0007669"/>
    <property type="project" value="TreeGrafter"/>
</dbReference>
<keyword evidence="3" id="KW-0808">Transferase</keyword>
<feature type="signal peptide" evidence="19">
    <location>
        <begin position="1"/>
        <end position="29"/>
    </location>
</feature>
<dbReference type="PROSITE" id="PS00107">
    <property type="entry name" value="PROTEIN_KINASE_ATP"/>
    <property type="match status" value="1"/>
</dbReference>
<evidence type="ECO:0000259" key="20">
    <source>
        <dbReference type="PROSITE" id="PS50011"/>
    </source>
</evidence>
<organism evidence="22 23">
    <name type="scientific">Chenopodium quinoa</name>
    <name type="common">Quinoa</name>
    <dbReference type="NCBI Taxonomy" id="63459"/>
    <lineage>
        <taxon>Eukaryota</taxon>
        <taxon>Viridiplantae</taxon>
        <taxon>Streptophyta</taxon>
        <taxon>Embryophyta</taxon>
        <taxon>Tracheophyta</taxon>
        <taxon>Spermatophyta</taxon>
        <taxon>Magnoliopsida</taxon>
        <taxon>eudicotyledons</taxon>
        <taxon>Gunneridae</taxon>
        <taxon>Pentapetalae</taxon>
        <taxon>Caryophyllales</taxon>
        <taxon>Chenopodiaceae</taxon>
        <taxon>Chenopodioideae</taxon>
        <taxon>Atripliceae</taxon>
        <taxon>Chenopodium</taxon>
    </lineage>
</organism>
<feature type="domain" description="Gnk2-homologous" evidence="21">
    <location>
        <begin position="147"/>
        <end position="254"/>
    </location>
</feature>
<protein>
    <submittedName>
        <fullName evidence="22">Uncharacterized protein</fullName>
    </submittedName>
</protein>
<evidence type="ECO:0000313" key="23">
    <source>
        <dbReference type="Proteomes" id="UP000596660"/>
    </source>
</evidence>
<reference evidence="22" key="2">
    <citation type="submission" date="2021-03" db="UniProtKB">
        <authorList>
            <consortium name="EnsemblPlants"/>
        </authorList>
    </citation>
    <scope>IDENTIFICATION</scope>
</reference>
<accession>A0A803MVD4</accession>
<evidence type="ECO:0000256" key="6">
    <source>
        <dbReference type="ARBA" id="ARBA00022737"/>
    </source>
</evidence>
<dbReference type="GO" id="GO:0005524">
    <property type="term" value="F:ATP binding"/>
    <property type="evidence" value="ECO:0007669"/>
    <property type="project" value="UniProtKB-UniRule"/>
</dbReference>
<keyword evidence="4 18" id="KW-0812">Transmembrane</keyword>
<keyword evidence="8" id="KW-0418">Kinase</keyword>
<dbReference type="InterPro" id="IPR011009">
    <property type="entry name" value="Kinase-like_dom_sf"/>
</dbReference>
<dbReference type="SUPFAM" id="SSF56112">
    <property type="entry name" value="Protein kinase-like (PK-like)"/>
    <property type="match status" value="1"/>
</dbReference>
<evidence type="ECO:0000259" key="21">
    <source>
        <dbReference type="PROSITE" id="PS51473"/>
    </source>
</evidence>
<evidence type="ECO:0000256" key="15">
    <source>
        <dbReference type="ARBA" id="ARBA00047951"/>
    </source>
</evidence>
<dbReference type="Gene3D" id="3.30.200.20">
    <property type="entry name" value="Phosphorylase Kinase, domain 1"/>
    <property type="match status" value="1"/>
</dbReference>
<evidence type="ECO:0000256" key="2">
    <source>
        <dbReference type="ARBA" id="ARBA00022527"/>
    </source>
</evidence>
<keyword evidence="11 18" id="KW-0472">Membrane</keyword>
<dbReference type="GO" id="GO:0004674">
    <property type="term" value="F:protein serine/threonine kinase activity"/>
    <property type="evidence" value="ECO:0007669"/>
    <property type="project" value="UniProtKB-KW"/>
</dbReference>
<dbReference type="Pfam" id="PF07714">
    <property type="entry name" value="PK_Tyr_Ser-Thr"/>
    <property type="match status" value="1"/>
</dbReference>
<dbReference type="InterPro" id="IPR038408">
    <property type="entry name" value="GNK2_sf"/>
</dbReference>
<dbReference type="FunFam" id="3.30.200.20:FF:000142">
    <property type="entry name" value="Cysteine-rich receptor-like protein kinase 10"/>
    <property type="match status" value="1"/>
</dbReference>
<comment type="subcellular location">
    <subcellularLocation>
        <location evidence="1">Membrane</location>
        <topology evidence="1">Single-pass membrane protein</topology>
    </subcellularLocation>
</comment>
<feature type="chain" id="PRO_5031337243" evidence="19">
    <location>
        <begin position="30"/>
        <end position="744"/>
    </location>
</feature>
<keyword evidence="2" id="KW-0723">Serine/threonine-protein kinase</keyword>
<name>A0A803MVD4_CHEQI</name>
<dbReference type="Proteomes" id="UP000596660">
    <property type="component" value="Unplaced"/>
</dbReference>
<dbReference type="AlphaFoldDB" id="A0A803MVD4"/>
<dbReference type="InterPro" id="IPR002902">
    <property type="entry name" value="GNK2"/>
</dbReference>
<reference evidence="22" key="1">
    <citation type="journal article" date="2017" name="Nature">
        <title>The genome of Chenopodium quinoa.</title>
        <authorList>
            <person name="Jarvis D.E."/>
            <person name="Ho Y.S."/>
            <person name="Lightfoot D.J."/>
            <person name="Schmoeckel S.M."/>
            <person name="Li B."/>
            <person name="Borm T.J.A."/>
            <person name="Ohyanagi H."/>
            <person name="Mineta K."/>
            <person name="Michell C.T."/>
            <person name="Saber N."/>
            <person name="Kharbatia N.M."/>
            <person name="Rupper R.R."/>
            <person name="Sharp A.R."/>
            <person name="Dally N."/>
            <person name="Boughton B.A."/>
            <person name="Woo Y.H."/>
            <person name="Gao G."/>
            <person name="Schijlen E.G.W.M."/>
            <person name="Guo X."/>
            <person name="Momin A.A."/>
            <person name="Negrao S."/>
            <person name="Al-Babili S."/>
            <person name="Gehring C."/>
            <person name="Roessner U."/>
            <person name="Jung C."/>
            <person name="Murphy K."/>
            <person name="Arold S.T."/>
            <person name="Gojobori T."/>
            <person name="van der Linden C.G."/>
            <person name="van Loo E.N."/>
            <person name="Jellen E.N."/>
            <person name="Maughan P.J."/>
            <person name="Tester M."/>
        </authorList>
    </citation>
    <scope>NUCLEOTIDE SEQUENCE [LARGE SCALE GENOMIC DNA]</scope>
    <source>
        <strain evidence="22">cv. PI 614886</strain>
    </source>
</reference>
<dbReference type="SMART" id="SM00220">
    <property type="entry name" value="S_TKc"/>
    <property type="match status" value="1"/>
</dbReference>
<dbReference type="Pfam" id="PF01657">
    <property type="entry name" value="Stress-antifung"/>
    <property type="match status" value="2"/>
</dbReference>
<evidence type="ECO:0000256" key="4">
    <source>
        <dbReference type="ARBA" id="ARBA00022692"/>
    </source>
</evidence>
<dbReference type="PROSITE" id="PS00108">
    <property type="entry name" value="PROTEIN_KINASE_ST"/>
    <property type="match status" value="1"/>
</dbReference>
<dbReference type="FunFam" id="1.10.510.10:FF:000129">
    <property type="entry name" value="cysteine-rich receptor-like protein kinase 10"/>
    <property type="match status" value="1"/>
</dbReference>
<keyword evidence="12" id="KW-0675">Receptor</keyword>
<keyword evidence="9 16" id="KW-0067">ATP-binding</keyword>
<evidence type="ECO:0000256" key="19">
    <source>
        <dbReference type="SAM" id="SignalP"/>
    </source>
</evidence>
<feature type="transmembrane region" description="Helical" evidence="18">
    <location>
        <begin position="285"/>
        <end position="306"/>
    </location>
</feature>
<feature type="domain" description="Protein kinase" evidence="20">
    <location>
        <begin position="345"/>
        <end position="633"/>
    </location>
</feature>
<sequence>MMIQCFFFQLITMLLILFMLLSLLGTSTASFPITINFNMSNCYNSSLYDLNSTFETNFNQLLSSLVSRVSSAKNGLLKHKQGQDNQDPVYGLALCRGDLYPNECHECIQMASNQIKSFCPRATQAILWKEPCMIQYSNQSFFSLLQEQPSQALFNENKVTNQVQDWITLIKNSLDEITTNAASSTSSKMYDMTEVWYSPMTTNVFTMAQCTPDLSTENCTKCFSTARSQLNETNRVGGIMLMPSCTLRYEAYQFTHTSNSTRSMAPPPTSTVTKNREKKASTKKIVVAVIVPIAVLGIIITGICFFRKKAKKYSSPDVKNVLGDLTTVESLMFDLKTLEAATNNFSNNQILGQGGFGSVYKGTLANGQEIAVKRLSKISGQGVEEFKNEVVLIANLQHRNLVKLLGFCLAGEEKLLVYEFVPNKSLNYFLFDARKQGELNWSTRYEVIRGIARGLLYLHEDSRPRIIHRDLKSGNILLDANMNPKIADFGLARIFKVEQTVDDTSRVVGTYGYMAPEYAMHGQFSVKSDVYSFGVLVLEIVSGKKISTKFHQQGDGDLLTYAWRSLNEEKPLDFMDSTLKDTYSSVEVLRCIHLGLWCAQENTNGRPTMSTVVHLLNNDTTTNTMPTPPHPRIFYNSSSTESSLLSRLSVQSTTSTSNTSESKPLYDQNQITGGYEAYDYVIGTLEHGQVVKSFELCIPVFSLLAPIYVQMMKTYFWLQIADGSIQQVKQEVVIDDRLFLRCRE</sequence>
<evidence type="ECO:0000256" key="3">
    <source>
        <dbReference type="ARBA" id="ARBA00022679"/>
    </source>
</evidence>
<evidence type="ECO:0000256" key="18">
    <source>
        <dbReference type="SAM" id="Phobius"/>
    </source>
</evidence>
<dbReference type="PANTHER" id="PTHR27002:SF1050">
    <property type="entry name" value="CYSTEINE-RICH RECEPTOR-LIKE PROTEIN KINASE 5"/>
    <property type="match status" value="1"/>
</dbReference>
<evidence type="ECO:0000256" key="5">
    <source>
        <dbReference type="ARBA" id="ARBA00022729"/>
    </source>
</evidence>
<dbReference type="CDD" id="cd23509">
    <property type="entry name" value="Gnk2-like"/>
    <property type="match status" value="2"/>
</dbReference>
<keyword evidence="10 18" id="KW-1133">Transmembrane helix</keyword>
<feature type="region of interest" description="Disordered" evidence="17">
    <location>
        <begin position="258"/>
        <end position="277"/>
    </location>
</feature>
<evidence type="ECO:0000256" key="10">
    <source>
        <dbReference type="ARBA" id="ARBA00022989"/>
    </source>
</evidence>
<dbReference type="InterPro" id="IPR008271">
    <property type="entry name" value="Ser/Thr_kinase_AS"/>
</dbReference>
<dbReference type="PROSITE" id="PS51473">
    <property type="entry name" value="GNK2"/>
    <property type="match status" value="2"/>
</dbReference>
<evidence type="ECO:0000256" key="17">
    <source>
        <dbReference type="SAM" id="MobiDB-lite"/>
    </source>
</evidence>
<dbReference type="PANTHER" id="PTHR27002">
    <property type="entry name" value="RECEPTOR-LIKE SERINE/THREONINE-PROTEIN KINASE SD1-8"/>
    <property type="match status" value="1"/>
</dbReference>
<evidence type="ECO:0000313" key="22">
    <source>
        <dbReference type="EnsemblPlants" id="AUR62035861-RA:cds"/>
    </source>
</evidence>
<dbReference type="GO" id="GO:0042742">
    <property type="term" value="P:defense response to bacterium"/>
    <property type="evidence" value="ECO:0007669"/>
    <property type="project" value="TreeGrafter"/>
</dbReference>
<evidence type="ECO:0000256" key="7">
    <source>
        <dbReference type="ARBA" id="ARBA00022741"/>
    </source>
</evidence>
<dbReference type="PROSITE" id="PS50011">
    <property type="entry name" value="PROTEIN_KINASE_DOM"/>
    <property type="match status" value="1"/>
</dbReference>
<keyword evidence="13" id="KW-0325">Glycoprotein</keyword>
<keyword evidence="6" id="KW-0677">Repeat</keyword>
<evidence type="ECO:0000256" key="13">
    <source>
        <dbReference type="ARBA" id="ARBA00023180"/>
    </source>
</evidence>
<dbReference type="OMA" id="NECHECI"/>
<comment type="catalytic activity">
    <reaction evidence="14">
        <text>L-seryl-[protein] + ATP = O-phospho-L-seryl-[protein] + ADP + H(+)</text>
        <dbReference type="Rhea" id="RHEA:17989"/>
        <dbReference type="Rhea" id="RHEA-COMP:9863"/>
        <dbReference type="Rhea" id="RHEA-COMP:11604"/>
        <dbReference type="ChEBI" id="CHEBI:15378"/>
        <dbReference type="ChEBI" id="CHEBI:29999"/>
        <dbReference type="ChEBI" id="CHEBI:30616"/>
        <dbReference type="ChEBI" id="CHEBI:83421"/>
        <dbReference type="ChEBI" id="CHEBI:456216"/>
    </reaction>
</comment>
<evidence type="ECO:0000256" key="1">
    <source>
        <dbReference type="ARBA" id="ARBA00004167"/>
    </source>
</evidence>
<dbReference type="CDD" id="cd14066">
    <property type="entry name" value="STKc_IRAK"/>
    <property type="match status" value="1"/>
</dbReference>
<evidence type="ECO:0000256" key="16">
    <source>
        <dbReference type="PROSITE-ProRule" id="PRU10141"/>
    </source>
</evidence>